<name>A0ABV0IVJ6_9NEIS</name>
<comment type="caution">
    <text evidence="1">The sequence shown here is derived from an EMBL/GenBank/DDBJ whole genome shotgun (WGS) entry which is preliminary data.</text>
</comment>
<proteinExistence type="predicted"/>
<sequence length="96" mass="10646">MAMIDPVREARRAFRHLSSAKAHLSQLPDSLRSQIFSIPPRNTPLPLILPPEALHSLLEVIYSVECARDRLNGLLTAAGSSRKLASPQRTARRGRP</sequence>
<protein>
    <submittedName>
        <fullName evidence="1">Uncharacterized protein</fullName>
    </submittedName>
</protein>
<dbReference type="Proteomes" id="UP001462502">
    <property type="component" value="Unassembled WGS sequence"/>
</dbReference>
<reference evidence="1 2" key="1">
    <citation type="submission" date="2024-05" db="EMBL/GenBank/DDBJ databases">
        <authorList>
            <person name="De Oliveira J.P."/>
            <person name="Noriler S.A."/>
            <person name="De Oliveira A.G."/>
            <person name="Sipoli D.S."/>
        </authorList>
    </citation>
    <scope>NUCLEOTIDE SEQUENCE [LARGE SCALE GENOMIC DNA]</scope>
    <source>
        <strain evidence="1 2">LABIM192</strain>
    </source>
</reference>
<dbReference type="EMBL" id="JBDXMI010000001">
    <property type="protein sequence ID" value="MEO9385318.1"/>
    <property type="molecule type" value="Genomic_DNA"/>
</dbReference>
<evidence type="ECO:0000313" key="1">
    <source>
        <dbReference type="EMBL" id="MEO9385318.1"/>
    </source>
</evidence>
<keyword evidence="2" id="KW-1185">Reference proteome</keyword>
<gene>
    <name evidence="1" type="ORF">ABI908_14565</name>
</gene>
<accession>A0ABV0IVJ6</accession>
<organism evidence="1 2">
    <name type="scientific">Chromobacterium phragmitis</name>
    <dbReference type="NCBI Taxonomy" id="2202141"/>
    <lineage>
        <taxon>Bacteria</taxon>
        <taxon>Pseudomonadati</taxon>
        <taxon>Pseudomonadota</taxon>
        <taxon>Betaproteobacteria</taxon>
        <taxon>Neisseriales</taxon>
        <taxon>Chromobacteriaceae</taxon>
        <taxon>Chromobacterium</taxon>
    </lineage>
</organism>
<evidence type="ECO:0000313" key="2">
    <source>
        <dbReference type="Proteomes" id="UP001462502"/>
    </source>
</evidence>
<dbReference type="RefSeq" id="WP_347936125.1">
    <property type="nucleotide sequence ID" value="NZ_JBDXMI010000001.1"/>
</dbReference>